<protein>
    <submittedName>
        <fullName evidence="2">Uncharacterized protein</fullName>
    </submittedName>
</protein>
<dbReference type="Gene3D" id="3.40.50.300">
    <property type="entry name" value="P-loop containing nucleotide triphosphate hydrolases"/>
    <property type="match status" value="1"/>
</dbReference>
<dbReference type="InterPro" id="IPR027417">
    <property type="entry name" value="P-loop_NTPase"/>
</dbReference>
<dbReference type="InterPro" id="IPR004948">
    <property type="entry name" value="Nuc-triphosphatase_THEP1"/>
</dbReference>
<dbReference type="Pfam" id="PF03266">
    <property type="entry name" value="NTPase_1"/>
    <property type="match status" value="1"/>
</dbReference>
<feature type="region of interest" description="Disordered" evidence="1">
    <location>
        <begin position="203"/>
        <end position="225"/>
    </location>
</feature>
<dbReference type="Proteomes" id="UP001605036">
    <property type="component" value="Unassembled WGS sequence"/>
</dbReference>
<dbReference type="AlphaFoldDB" id="A0ABD1Z7R5"/>
<evidence type="ECO:0000313" key="2">
    <source>
        <dbReference type="EMBL" id="KAL2642332.1"/>
    </source>
</evidence>
<comment type="caution">
    <text evidence="2">The sequence shown here is derived from an EMBL/GenBank/DDBJ whole genome shotgun (WGS) entry which is preliminary data.</text>
</comment>
<reference evidence="2 3" key="1">
    <citation type="submission" date="2024-09" db="EMBL/GenBank/DDBJ databases">
        <title>Chromosome-scale assembly of Riccia fluitans.</title>
        <authorList>
            <person name="Paukszto L."/>
            <person name="Sawicki J."/>
            <person name="Karawczyk K."/>
            <person name="Piernik-Szablinska J."/>
            <person name="Szczecinska M."/>
            <person name="Mazdziarz M."/>
        </authorList>
    </citation>
    <scope>NUCLEOTIDE SEQUENCE [LARGE SCALE GENOMIC DNA]</scope>
    <source>
        <strain evidence="2">Rf_01</strain>
        <tissue evidence="2">Aerial parts of the thallus</tissue>
    </source>
</reference>
<evidence type="ECO:0000256" key="1">
    <source>
        <dbReference type="SAM" id="MobiDB-lite"/>
    </source>
</evidence>
<accession>A0ABD1Z7R5</accession>
<dbReference type="PANTHER" id="PTHR43146:SF2">
    <property type="entry name" value="NUCLEOSIDE-TRIPHOSPHATASE THEP1"/>
    <property type="match status" value="1"/>
</dbReference>
<proteinExistence type="predicted"/>
<sequence length="259" mass="28370">MGDDKVAEVTDQASLSAINVFVTGQPGVGKSWLVLNAAKKLPQDVIAGFYTVEARNPKTGEKIGFDIETFSGERAPLSRMRKGCGPKVGKYYFALEDFERVVLPLLQPTKGIKLHIVDEVGRMELQSTKFKEALMNLLASPQTAVFGSLPAPRYGHDLPFVEDIKQRADTATLTLTKSNRDTTAQKVESILMNIVGSAAKQQGNDAPVVQVKQQPEPPAVSELSTGSTLLFDPTEFLNIGYCPPEEPELKRMRYSQSLD</sequence>
<dbReference type="EMBL" id="JBHFFA010000002">
    <property type="protein sequence ID" value="KAL2642332.1"/>
    <property type="molecule type" value="Genomic_DNA"/>
</dbReference>
<dbReference type="SUPFAM" id="SSF52540">
    <property type="entry name" value="P-loop containing nucleoside triphosphate hydrolases"/>
    <property type="match status" value="1"/>
</dbReference>
<keyword evidence="3" id="KW-1185">Reference proteome</keyword>
<gene>
    <name evidence="2" type="ORF">R1flu_009919</name>
</gene>
<dbReference type="PANTHER" id="PTHR43146">
    <property type="entry name" value="CANCER-RELATED NUCLEOSIDE-TRIPHOSPHATASE"/>
    <property type="match status" value="1"/>
</dbReference>
<evidence type="ECO:0000313" key="3">
    <source>
        <dbReference type="Proteomes" id="UP001605036"/>
    </source>
</evidence>
<name>A0ABD1Z7R5_9MARC</name>
<organism evidence="2 3">
    <name type="scientific">Riccia fluitans</name>
    <dbReference type="NCBI Taxonomy" id="41844"/>
    <lineage>
        <taxon>Eukaryota</taxon>
        <taxon>Viridiplantae</taxon>
        <taxon>Streptophyta</taxon>
        <taxon>Embryophyta</taxon>
        <taxon>Marchantiophyta</taxon>
        <taxon>Marchantiopsida</taxon>
        <taxon>Marchantiidae</taxon>
        <taxon>Marchantiales</taxon>
        <taxon>Ricciaceae</taxon>
        <taxon>Riccia</taxon>
    </lineage>
</organism>